<dbReference type="EMBL" id="BRZM01000033">
    <property type="protein sequence ID" value="GLD58254.1"/>
    <property type="molecule type" value="Genomic_DNA"/>
</dbReference>
<name>A0AAD3MR65_LATJO</name>
<evidence type="ECO:0000313" key="2">
    <source>
        <dbReference type="Proteomes" id="UP001279410"/>
    </source>
</evidence>
<dbReference type="Proteomes" id="UP001279410">
    <property type="component" value="Unassembled WGS sequence"/>
</dbReference>
<dbReference type="AlphaFoldDB" id="A0AAD3MR65"/>
<organism evidence="1 2">
    <name type="scientific">Lates japonicus</name>
    <name type="common">Japanese lates</name>
    <dbReference type="NCBI Taxonomy" id="270547"/>
    <lineage>
        <taxon>Eukaryota</taxon>
        <taxon>Metazoa</taxon>
        <taxon>Chordata</taxon>
        <taxon>Craniata</taxon>
        <taxon>Vertebrata</taxon>
        <taxon>Euteleostomi</taxon>
        <taxon>Actinopterygii</taxon>
        <taxon>Neopterygii</taxon>
        <taxon>Teleostei</taxon>
        <taxon>Neoteleostei</taxon>
        <taxon>Acanthomorphata</taxon>
        <taxon>Carangaria</taxon>
        <taxon>Carangaria incertae sedis</taxon>
        <taxon>Centropomidae</taxon>
        <taxon>Lates</taxon>
    </lineage>
</organism>
<comment type="caution">
    <text evidence="1">The sequence shown here is derived from an EMBL/GenBank/DDBJ whole genome shotgun (WGS) entry which is preliminary data.</text>
</comment>
<accession>A0AAD3MR65</accession>
<gene>
    <name evidence="1" type="ORF">AKAME5_001038700</name>
</gene>
<evidence type="ECO:0000313" key="1">
    <source>
        <dbReference type="EMBL" id="GLD58254.1"/>
    </source>
</evidence>
<sequence>MAAANTIQGWRLPIRLPALAFLRPARPTRRRQLSLNIPIITGARPWTNALSCSPNGYTSMHSTMSPFSKTTLDINKLYVQHHSQQNP</sequence>
<keyword evidence="2" id="KW-1185">Reference proteome</keyword>
<protein>
    <submittedName>
        <fullName evidence="1">Ras-specific guanine nucleotide-releasing factor 1-like protein</fullName>
    </submittedName>
</protein>
<proteinExistence type="predicted"/>
<reference evidence="1" key="1">
    <citation type="submission" date="2022-08" db="EMBL/GenBank/DDBJ databases">
        <title>Genome sequencing of akame (Lates japonicus).</title>
        <authorList>
            <person name="Hashiguchi Y."/>
            <person name="Takahashi H."/>
        </authorList>
    </citation>
    <scope>NUCLEOTIDE SEQUENCE</scope>
    <source>
        <strain evidence="1">Kochi</strain>
    </source>
</reference>